<evidence type="ECO:0000259" key="3">
    <source>
        <dbReference type="Pfam" id="PF00586"/>
    </source>
</evidence>
<dbReference type="Proteomes" id="UP000297396">
    <property type="component" value="Unassembled WGS sequence"/>
</dbReference>
<dbReference type="EMBL" id="SPPA01000012">
    <property type="protein sequence ID" value="TFV10196.1"/>
    <property type="molecule type" value="Genomic_DNA"/>
</dbReference>
<dbReference type="Pfam" id="PF02769">
    <property type="entry name" value="AIRS_C"/>
    <property type="match status" value="1"/>
</dbReference>
<dbReference type="GO" id="GO:0009030">
    <property type="term" value="F:thiamine-phosphate kinase activity"/>
    <property type="evidence" value="ECO:0007669"/>
    <property type="project" value="UniProtKB-UniRule"/>
</dbReference>
<comment type="similarity">
    <text evidence="2">Belongs to the thiamine-monophosphate kinase family.</text>
</comment>
<feature type="binding site" evidence="2">
    <location>
        <position position="45"/>
    </location>
    <ligand>
        <name>Mg(2+)</name>
        <dbReference type="ChEBI" id="CHEBI:18420"/>
        <label>1</label>
    </ligand>
</feature>
<feature type="binding site" evidence="2">
    <location>
        <position position="29"/>
    </location>
    <ligand>
        <name>Mg(2+)</name>
        <dbReference type="ChEBI" id="CHEBI:18420"/>
        <label>4</label>
    </ligand>
</feature>
<feature type="binding site" evidence="2">
    <location>
        <position position="262"/>
    </location>
    <ligand>
        <name>substrate</name>
    </ligand>
</feature>
<feature type="domain" description="PurM-like C-terminal" evidence="4">
    <location>
        <begin position="151"/>
        <end position="298"/>
    </location>
</feature>
<dbReference type="InterPro" id="IPR016188">
    <property type="entry name" value="PurM-like_N"/>
</dbReference>
<dbReference type="RefSeq" id="WP_135056291.1">
    <property type="nucleotide sequence ID" value="NZ_JADGLC010000012.1"/>
</dbReference>
<comment type="miscellaneous">
    <text evidence="2">Reaction mechanism of ThiL seems to utilize a direct, inline transfer of the gamma-phosphate of ATP to TMP rather than a phosphorylated enzyme intermediate.</text>
</comment>
<dbReference type="EC" id="2.7.4.16" evidence="2"/>
<feature type="binding site" evidence="2">
    <location>
        <position position="44"/>
    </location>
    <ligand>
        <name>Mg(2+)</name>
        <dbReference type="ChEBI" id="CHEBI:18420"/>
        <label>4</label>
    </ligand>
</feature>
<reference evidence="5 6" key="1">
    <citation type="submission" date="2019-03" db="EMBL/GenBank/DDBJ databases">
        <title>Diversity of the mouse oral microbiome.</title>
        <authorList>
            <person name="Joseph S."/>
            <person name="Aduse-Opoku J."/>
            <person name="Curtis M."/>
            <person name="Wade W."/>
            <person name="Hashim A."/>
        </authorList>
    </citation>
    <scope>NUCLEOTIDE SEQUENCE [LARGE SCALE GENOMIC DNA]</scope>
    <source>
        <strain evidence="5 6">WT12</strain>
    </source>
</reference>
<feature type="binding site" evidence="2">
    <location>
        <position position="211"/>
    </location>
    <ligand>
        <name>Mg(2+)</name>
        <dbReference type="ChEBI" id="CHEBI:18420"/>
        <label>3</label>
    </ligand>
</feature>
<evidence type="ECO:0000256" key="2">
    <source>
        <dbReference type="HAMAP-Rule" id="MF_02128"/>
    </source>
</evidence>
<dbReference type="GO" id="GO:0009229">
    <property type="term" value="P:thiamine diphosphate biosynthetic process"/>
    <property type="evidence" value="ECO:0007669"/>
    <property type="project" value="UniProtKB-UniRule"/>
</dbReference>
<keyword evidence="2" id="KW-0460">Magnesium</keyword>
<dbReference type="AlphaFoldDB" id="A0A4Y9K0H1"/>
<keyword evidence="2" id="KW-0479">Metal-binding</keyword>
<dbReference type="Gene3D" id="3.90.650.10">
    <property type="entry name" value="PurM-like C-terminal domain"/>
    <property type="match status" value="1"/>
</dbReference>
<keyword evidence="2 5" id="KW-0808">Transferase</keyword>
<dbReference type="PANTHER" id="PTHR30270">
    <property type="entry name" value="THIAMINE-MONOPHOSPHATE KINASE"/>
    <property type="match status" value="1"/>
</dbReference>
<dbReference type="NCBIfam" id="TIGR01379">
    <property type="entry name" value="thiL"/>
    <property type="match status" value="1"/>
</dbReference>
<dbReference type="InterPro" id="IPR006283">
    <property type="entry name" value="ThiL-like"/>
</dbReference>
<dbReference type="GO" id="GO:0000287">
    <property type="term" value="F:magnesium ion binding"/>
    <property type="evidence" value="ECO:0007669"/>
    <property type="project" value="UniProtKB-UniRule"/>
</dbReference>
<keyword evidence="2" id="KW-0547">Nucleotide-binding</keyword>
<dbReference type="CDD" id="cd02194">
    <property type="entry name" value="ThiL"/>
    <property type="match status" value="1"/>
</dbReference>
<feature type="binding site" evidence="2">
    <location>
        <position position="74"/>
    </location>
    <ligand>
        <name>Mg(2+)</name>
        <dbReference type="ChEBI" id="CHEBI:18420"/>
        <label>2</label>
    </ligand>
</feature>
<dbReference type="OrthoDB" id="9802811at2"/>
<dbReference type="InterPro" id="IPR036676">
    <property type="entry name" value="PurM-like_C_sf"/>
</dbReference>
<evidence type="ECO:0000313" key="5">
    <source>
        <dbReference type="EMBL" id="TFV10196.1"/>
    </source>
</evidence>
<dbReference type="SUPFAM" id="SSF56042">
    <property type="entry name" value="PurM C-terminal domain-like"/>
    <property type="match status" value="1"/>
</dbReference>
<evidence type="ECO:0000256" key="1">
    <source>
        <dbReference type="ARBA" id="ARBA00022977"/>
    </source>
</evidence>
<feature type="binding site" evidence="2">
    <location>
        <position position="145"/>
    </location>
    <ligand>
        <name>ATP</name>
        <dbReference type="ChEBI" id="CHEBI:30616"/>
    </ligand>
</feature>
<feature type="binding site" evidence="2">
    <location>
        <position position="74"/>
    </location>
    <ligand>
        <name>Mg(2+)</name>
        <dbReference type="ChEBI" id="CHEBI:18420"/>
        <label>3</label>
    </ligand>
</feature>
<dbReference type="HAMAP" id="MF_02128">
    <property type="entry name" value="TMP_kinase"/>
    <property type="match status" value="1"/>
</dbReference>
<dbReference type="Gene3D" id="3.30.1330.10">
    <property type="entry name" value="PurM-like, N-terminal domain"/>
    <property type="match status" value="1"/>
</dbReference>
<accession>A0A4Y9K0H1</accession>
<proteinExistence type="inferred from homology"/>
<feature type="binding site" evidence="2">
    <location>
        <position position="29"/>
    </location>
    <ligand>
        <name>Mg(2+)</name>
        <dbReference type="ChEBI" id="CHEBI:18420"/>
        <label>3</label>
    </ligand>
</feature>
<dbReference type="Pfam" id="PF00586">
    <property type="entry name" value="AIRS"/>
    <property type="match status" value="1"/>
</dbReference>
<feature type="binding site" evidence="2">
    <location>
        <position position="46"/>
    </location>
    <ligand>
        <name>Mg(2+)</name>
        <dbReference type="ChEBI" id="CHEBI:18420"/>
        <label>2</label>
    </ligand>
</feature>
<feature type="binding site" evidence="2">
    <location>
        <position position="213"/>
    </location>
    <ligand>
        <name>ATP</name>
        <dbReference type="ChEBI" id="CHEBI:30616"/>
    </ligand>
</feature>
<organism evidence="5 6">
    <name type="scientific">Muribacter muris</name>
    <dbReference type="NCBI Taxonomy" id="67855"/>
    <lineage>
        <taxon>Bacteria</taxon>
        <taxon>Pseudomonadati</taxon>
        <taxon>Pseudomonadota</taxon>
        <taxon>Gammaproteobacteria</taxon>
        <taxon>Pasteurellales</taxon>
        <taxon>Pasteurellaceae</taxon>
        <taxon>Muribacter</taxon>
    </lineage>
</organism>
<sequence>MGEFDLIKRYFQRENSTAHNGVILSIGDDCALTQLSPEQQLAVTTDTLVCGTHFLPTISPEDLAYKSVAVNLSDLAAMGATPRWVSLALTLPEVDHCWLQAFSRSLFDILDRYNVSLIGGDTTKGSLSITLTAQGILPQGQGLFRHQADIGDWIFVSGYLGDSAAGLALLLNPPHLPFNASQAYCVERHLRPTPRVELGQMLRAFSRCAIDISDGLLADLGHILKRSQCGAQLYLENLPISEPLRANYPLAQAEQWALTGGEDYELCFTVAEQYREEMEKTVQALGLSCHCIGRIVPVEQGLTLWREGQECPLPTHIGFDHFK</sequence>
<comment type="catalytic activity">
    <reaction evidence="2">
        <text>thiamine phosphate + ATP = thiamine diphosphate + ADP</text>
        <dbReference type="Rhea" id="RHEA:15913"/>
        <dbReference type="ChEBI" id="CHEBI:30616"/>
        <dbReference type="ChEBI" id="CHEBI:37575"/>
        <dbReference type="ChEBI" id="CHEBI:58937"/>
        <dbReference type="ChEBI" id="CHEBI:456216"/>
        <dbReference type="EC" id="2.7.4.16"/>
    </reaction>
</comment>
<gene>
    <name evidence="2 5" type="primary">thiL</name>
    <name evidence="5" type="ORF">E4T80_06440</name>
</gene>
<feature type="binding site" evidence="2">
    <location>
        <position position="319"/>
    </location>
    <ligand>
        <name>substrate</name>
    </ligand>
</feature>
<keyword evidence="1 2" id="KW-0784">Thiamine biosynthesis</keyword>
<dbReference type="GO" id="GO:0005524">
    <property type="term" value="F:ATP binding"/>
    <property type="evidence" value="ECO:0007669"/>
    <property type="project" value="UniProtKB-UniRule"/>
</dbReference>
<dbReference type="InterPro" id="IPR036921">
    <property type="entry name" value="PurM-like_N_sf"/>
</dbReference>
<comment type="function">
    <text evidence="2">Catalyzes the ATP-dependent phosphorylation of thiamine-monophosphate (TMP) to form thiamine-pyrophosphate (TPP), the active form of vitamin B1.</text>
</comment>
<feature type="binding site" evidence="2">
    <location>
        <position position="74"/>
    </location>
    <ligand>
        <name>Mg(2+)</name>
        <dbReference type="ChEBI" id="CHEBI:18420"/>
        <label>4</label>
    </ligand>
</feature>
<dbReference type="SUPFAM" id="SSF55326">
    <property type="entry name" value="PurM N-terminal domain-like"/>
    <property type="match status" value="1"/>
</dbReference>
<feature type="binding site" evidence="2">
    <location>
        <position position="121"/>
    </location>
    <ligand>
        <name>Mg(2+)</name>
        <dbReference type="ChEBI" id="CHEBI:18420"/>
        <label>1</label>
    </ligand>
</feature>
<dbReference type="PANTHER" id="PTHR30270:SF0">
    <property type="entry name" value="THIAMINE-MONOPHOSPHATE KINASE"/>
    <property type="match status" value="1"/>
</dbReference>
<dbReference type="GO" id="GO:0009228">
    <property type="term" value="P:thiamine biosynthetic process"/>
    <property type="evidence" value="ECO:0007669"/>
    <property type="project" value="UniProtKB-KW"/>
</dbReference>
<dbReference type="UniPathway" id="UPA00060">
    <property type="reaction ID" value="UER00142"/>
</dbReference>
<dbReference type="InterPro" id="IPR010918">
    <property type="entry name" value="PurM-like_C_dom"/>
</dbReference>
<feature type="binding site" evidence="2">
    <location>
        <position position="53"/>
    </location>
    <ligand>
        <name>substrate</name>
    </ligand>
</feature>
<feature type="binding site" evidence="2">
    <location>
        <begin position="120"/>
        <end position="121"/>
    </location>
    <ligand>
        <name>ATP</name>
        <dbReference type="ChEBI" id="CHEBI:30616"/>
    </ligand>
</feature>
<feature type="binding site" evidence="2">
    <location>
        <position position="214"/>
    </location>
    <ligand>
        <name>Mg(2+)</name>
        <dbReference type="ChEBI" id="CHEBI:18420"/>
        <label>5</label>
    </ligand>
</feature>
<feature type="binding site" evidence="2">
    <location>
        <position position="46"/>
    </location>
    <ligand>
        <name>Mg(2+)</name>
        <dbReference type="ChEBI" id="CHEBI:18420"/>
        <label>1</label>
    </ligand>
</feature>
<keyword evidence="2" id="KW-0067">ATP-binding</keyword>
<feature type="domain" description="PurM-like N-terminal" evidence="3">
    <location>
        <begin position="27"/>
        <end position="136"/>
    </location>
</feature>
<evidence type="ECO:0000313" key="6">
    <source>
        <dbReference type="Proteomes" id="UP000297396"/>
    </source>
</evidence>
<name>A0A4Y9K0H1_9PAST</name>
<comment type="pathway">
    <text evidence="2">Cofactor biosynthesis; thiamine diphosphate biosynthesis; thiamine diphosphate from thiamine phosphate: step 1/1.</text>
</comment>
<protein>
    <recommendedName>
        <fullName evidence="2">Thiamine-monophosphate kinase</fullName>
        <shortName evidence="2">TMP kinase</shortName>
        <shortName evidence="2">Thiamine-phosphate kinase</shortName>
        <ecNumber evidence="2">2.7.4.16</ecNumber>
    </recommendedName>
</protein>
<evidence type="ECO:0000259" key="4">
    <source>
        <dbReference type="Pfam" id="PF02769"/>
    </source>
</evidence>
<keyword evidence="2 5" id="KW-0418">Kinase</keyword>
<dbReference type="PIRSF" id="PIRSF005303">
    <property type="entry name" value="Thiam_monoph_kin"/>
    <property type="match status" value="1"/>
</dbReference>
<comment type="caution">
    <text evidence="5">The sequence shown here is derived from an EMBL/GenBank/DDBJ whole genome shotgun (WGS) entry which is preliminary data.</text>
</comment>
<comment type="caution">
    <text evidence="2">Lacks conserved residue(s) required for the propagation of feature annotation.</text>
</comment>